<comment type="similarity">
    <text evidence="1">Belongs to the sigma-70 factor family. ECF subfamily.</text>
</comment>
<dbReference type="GO" id="GO:0003677">
    <property type="term" value="F:DNA binding"/>
    <property type="evidence" value="ECO:0007669"/>
    <property type="project" value="UniProtKB-KW"/>
</dbReference>
<evidence type="ECO:0000259" key="7">
    <source>
        <dbReference type="Pfam" id="PF08281"/>
    </source>
</evidence>
<dbReference type="NCBIfam" id="TIGR02937">
    <property type="entry name" value="sigma70-ECF"/>
    <property type="match status" value="1"/>
</dbReference>
<feature type="domain" description="RNA polymerase sigma-70 region 2" evidence="6">
    <location>
        <begin position="31"/>
        <end position="98"/>
    </location>
</feature>
<dbReference type="AlphaFoldDB" id="A0A8J6P9Z5"/>
<reference evidence="8" key="1">
    <citation type="submission" date="2020-09" db="EMBL/GenBank/DDBJ databases">
        <title>Taishania pollutisoli gen. nov., sp. nov., Isolated from Tetrabromobisphenol A-Contaminated Soil.</title>
        <authorList>
            <person name="Chen Q."/>
        </authorList>
    </citation>
    <scope>NUCLEOTIDE SEQUENCE</scope>
    <source>
        <strain evidence="8">CZZ-1</strain>
    </source>
</reference>
<sequence length="199" mass="23573">MRFFKTSYKDLTDEVLMQKIASGDKRAFDDLYLRYATPLLNYFHRMLWKDREKAEDFVHDLFAKIIQKPTSFDASRSFKTWVYSVANNMCKNEYKRQEVRSGTKNGLEEYTAVSDETVNALQQTHHTLFGEEFKQKLDELDEKHREAFVFRHIEGLSIKEIAEILKISEGTIKSRIFYATKYLAEELVHYQPEKSKHHG</sequence>
<evidence type="ECO:0000259" key="6">
    <source>
        <dbReference type="Pfam" id="PF04542"/>
    </source>
</evidence>
<dbReference type="RefSeq" id="WP_216714337.1">
    <property type="nucleotide sequence ID" value="NZ_JACVEL010000007.1"/>
</dbReference>
<dbReference type="Proteomes" id="UP000652681">
    <property type="component" value="Unassembled WGS sequence"/>
</dbReference>
<dbReference type="Pfam" id="PF08281">
    <property type="entry name" value="Sigma70_r4_2"/>
    <property type="match status" value="1"/>
</dbReference>
<evidence type="ECO:0000256" key="2">
    <source>
        <dbReference type="ARBA" id="ARBA00023015"/>
    </source>
</evidence>
<dbReference type="SUPFAM" id="SSF88946">
    <property type="entry name" value="Sigma2 domain of RNA polymerase sigma factors"/>
    <property type="match status" value="1"/>
</dbReference>
<gene>
    <name evidence="8" type="ORF">H9Y05_11205</name>
</gene>
<dbReference type="PANTHER" id="PTHR43133">
    <property type="entry name" value="RNA POLYMERASE ECF-TYPE SIGMA FACTO"/>
    <property type="match status" value="1"/>
</dbReference>
<dbReference type="GO" id="GO:0016987">
    <property type="term" value="F:sigma factor activity"/>
    <property type="evidence" value="ECO:0007669"/>
    <property type="project" value="UniProtKB-KW"/>
</dbReference>
<evidence type="ECO:0000256" key="5">
    <source>
        <dbReference type="ARBA" id="ARBA00023163"/>
    </source>
</evidence>
<dbReference type="GO" id="GO:0006352">
    <property type="term" value="P:DNA-templated transcription initiation"/>
    <property type="evidence" value="ECO:0007669"/>
    <property type="project" value="InterPro"/>
</dbReference>
<feature type="domain" description="RNA polymerase sigma factor 70 region 4 type 2" evidence="7">
    <location>
        <begin position="132"/>
        <end position="178"/>
    </location>
</feature>
<dbReference type="InterPro" id="IPR013325">
    <property type="entry name" value="RNA_pol_sigma_r2"/>
</dbReference>
<protein>
    <submittedName>
        <fullName evidence="8">RNA polymerase sigma factor</fullName>
    </submittedName>
</protein>
<keyword evidence="9" id="KW-1185">Reference proteome</keyword>
<name>A0A8J6P9Z5_9FLAO</name>
<comment type="caution">
    <text evidence="8">The sequence shown here is derived from an EMBL/GenBank/DDBJ whole genome shotgun (WGS) entry which is preliminary data.</text>
</comment>
<evidence type="ECO:0000313" key="8">
    <source>
        <dbReference type="EMBL" id="MBC9813036.1"/>
    </source>
</evidence>
<dbReference type="InterPro" id="IPR039425">
    <property type="entry name" value="RNA_pol_sigma-70-like"/>
</dbReference>
<dbReference type="InterPro" id="IPR013324">
    <property type="entry name" value="RNA_pol_sigma_r3/r4-like"/>
</dbReference>
<dbReference type="CDD" id="cd06171">
    <property type="entry name" value="Sigma70_r4"/>
    <property type="match status" value="1"/>
</dbReference>
<evidence type="ECO:0000256" key="1">
    <source>
        <dbReference type="ARBA" id="ARBA00010641"/>
    </source>
</evidence>
<dbReference type="Gene3D" id="1.10.10.10">
    <property type="entry name" value="Winged helix-like DNA-binding domain superfamily/Winged helix DNA-binding domain"/>
    <property type="match status" value="1"/>
</dbReference>
<keyword evidence="3" id="KW-0731">Sigma factor</keyword>
<dbReference type="InterPro" id="IPR014284">
    <property type="entry name" value="RNA_pol_sigma-70_dom"/>
</dbReference>
<dbReference type="InterPro" id="IPR013249">
    <property type="entry name" value="RNA_pol_sigma70_r4_t2"/>
</dbReference>
<dbReference type="PANTHER" id="PTHR43133:SF8">
    <property type="entry name" value="RNA POLYMERASE SIGMA FACTOR HI_1459-RELATED"/>
    <property type="match status" value="1"/>
</dbReference>
<keyword evidence="2" id="KW-0805">Transcription regulation</keyword>
<organism evidence="8 9">
    <name type="scientific">Taishania pollutisoli</name>
    <dbReference type="NCBI Taxonomy" id="2766479"/>
    <lineage>
        <taxon>Bacteria</taxon>
        <taxon>Pseudomonadati</taxon>
        <taxon>Bacteroidota</taxon>
        <taxon>Flavobacteriia</taxon>
        <taxon>Flavobacteriales</taxon>
        <taxon>Crocinitomicaceae</taxon>
        <taxon>Taishania</taxon>
    </lineage>
</organism>
<keyword evidence="4" id="KW-0238">DNA-binding</keyword>
<dbReference type="Pfam" id="PF04542">
    <property type="entry name" value="Sigma70_r2"/>
    <property type="match status" value="1"/>
</dbReference>
<accession>A0A8J6P9Z5</accession>
<evidence type="ECO:0000256" key="3">
    <source>
        <dbReference type="ARBA" id="ARBA00023082"/>
    </source>
</evidence>
<dbReference type="Gene3D" id="1.10.1740.10">
    <property type="match status" value="1"/>
</dbReference>
<dbReference type="InterPro" id="IPR007627">
    <property type="entry name" value="RNA_pol_sigma70_r2"/>
</dbReference>
<proteinExistence type="inferred from homology"/>
<dbReference type="InterPro" id="IPR036388">
    <property type="entry name" value="WH-like_DNA-bd_sf"/>
</dbReference>
<keyword evidence="5" id="KW-0804">Transcription</keyword>
<evidence type="ECO:0000313" key="9">
    <source>
        <dbReference type="Proteomes" id="UP000652681"/>
    </source>
</evidence>
<dbReference type="EMBL" id="JACVEL010000007">
    <property type="protein sequence ID" value="MBC9813036.1"/>
    <property type="molecule type" value="Genomic_DNA"/>
</dbReference>
<dbReference type="SUPFAM" id="SSF88659">
    <property type="entry name" value="Sigma3 and sigma4 domains of RNA polymerase sigma factors"/>
    <property type="match status" value="1"/>
</dbReference>
<evidence type="ECO:0000256" key="4">
    <source>
        <dbReference type="ARBA" id="ARBA00023125"/>
    </source>
</evidence>